<accession>A0A820I2Y6</accession>
<dbReference type="AlphaFoldDB" id="A0A820I2Y6"/>
<feature type="non-terminal residue" evidence="1">
    <location>
        <position position="1"/>
    </location>
</feature>
<protein>
    <submittedName>
        <fullName evidence="1">Uncharacterized protein</fullName>
    </submittedName>
</protein>
<proteinExistence type="predicted"/>
<reference evidence="1" key="1">
    <citation type="submission" date="2021-02" db="EMBL/GenBank/DDBJ databases">
        <authorList>
            <person name="Nowell W R."/>
        </authorList>
    </citation>
    <scope>NUCLEOTIDE SEQUENCE</scope>
</reference>
<dbReference type="EMBL" id="CAJOAX010048236">
    <property type="protein sequence ID" value="CAF4304545.1"/>
    <property type="molecule type" value="Genomic_DNA"/>
</dbReference>
<dbReference type="Proteomes" id="UP000663823">
    <property type="component" value="Unassembled WGS sequence"/>
</dbReference>
<organism evidence="1 2">
    <name type="scientific">Rotaria sordida</name>
    <dbReference type="NCBI Taxonomy" id="392033"/>
    <lineage>
        <taxon>Eukaryota</taxon>
        <taxon>Metazoa</taxon>
        <taxon>Spiralia</taxon>
        <taxon>Gnathifera</taxon>
        <taxon>Rotifera</taxon>
        <taxon>Eurotatoria</taxon>
        <taxon>Bdelloidea</taxon>
        <taxon>Philodinida</taxon>
        <taxon>Philodinidae</taxon>
        <taxon>Rotaria</taxon>
    </lineage>
</organism>
<sequence>VQEFRRPEYEVSSMTRPSAAHYCHSTNDEYVIATCQGKLFAGGYLNDANVQWIVQAETTTFTPPKRFDYTFGRARPFFCWFGNDNDNKIIYPKERFQVI</sequence>
<comment type="caution">
    <text evidence="1">The sequence shown here is derived from an EMBL/GenBank/DDBJ whole genome shotgun (WGS) entry which is preliminary data.</text>
</comment>
<gene>
    <name evidence="1" type="ORF">OTI717_LOCUS42154</name>
</gene>
<evidence type="ECO:0000313" key="1">
    <source>
        <dbReference type="EMBL" id="CAF4304545.1"/>
    </source>
</evidence>
<evidence type="ECO:0000313" key="2">
    <source>
        <dbReference type="Proteomes" id="UP000663823"/>
    </source>
</evidence>
<name>A0A820I2Y6_9BILA</name>